<dbReference type="KEGG" id="tact:SG35_009045"/>
<dbReference type="Pfam" id="PF00072">
    <property type="entry name" value="Response_reg"/>
    <property type="match status" value="1"/>
</dbReference>
<evidence type="ECO:0000313" key="5">
    <source>
        <dbReference type="Proteomes" id="UP000032568"/>
    </source>
</evidence>
<dbReference type="InterPro" id="IPR050595">
    <property type="entry name" value="Bact_response_regulator"/>
</dbReference>
<dbReference type="Proteomes" id="UP000032568">
    <property type="component" value="Chromosome"/>
</dbReference>
<sequence>MNKLLIVDDMAQSRFFLFKLFDSHGFTVFLAEDGMTAIEQFNRHRPEFVLSDIHMPNMSGFALAWHLHHRHNQSVTLITSSDIEYEAVDADGVDEIIHKTDIAGNLPELISRLLSRLLARQLASRASTALTL</sequence>
<dbReference type="PROSITE" id="PS50110">
    <property type="entry name" value="RESPONSE_REGULATORY"/>
    <property type="match status" value="1"/>
</dbReference>
<reference evidence="4 5" key="2">
    <citation type="journal article" date="2022" name="Mar. Drugs">
        <title>Bioassay-Guided Fractionation Leads to the Detection of Cholic Acid Generated by the Rare Thalassomonas sp.</title>
        <authorList>
            <person name="Pheiffer F."/>
            <person name="Schneider Y.K."/>
            <person name="Hansen E.H."/>
            <person name="Andersen J.H."/>
            <person name="Isaksson J."/>
            <person name="Busche T."/>
            <person name="R C."/>
            <person name="Kalinowski J."/>
            <person name="Zyl L.V."/>
            <person name="Trindade M."/>
        </authorList>
    </citation>
    <scope>NUCLEOTIDE SEQUENCE [LARGE SCALE GENOMIC DNA]</scope>
    <source>
        <strain evidence="4 5">A5K-106</strain>
    </source>
</reference>
<gene>
    <name evidence="4" type="ORF">SG35_009045</name>
</gene>
<dbReference type="PANTHER" id="PTHR44591">
    <property type="entry name" value="STRESS RESPONSE REGULATOR PROTEIN 1"/>
    <property type="match status" value="1"/>
</dbReference>
<dbReference type="InterPro" id="IPR001789">
    <property type="entry name" value="Sig_transdc_resp-reg_receiver"/>
</dbReference>
<dbReference type="CDD" id="cd00156">
    <property type="entry name" value="REC"/>
    <property type="match status" value="1"/>
</dbReference>
<dbReference type="SMART" id="SM00448">
    <property type="entry name" value="REC"/>
    <property type="match status" value="1"/>
</dbReference>
<evidence type="ECO:0000256" key="1">
    <source>
        <dbReference type="ARBA" id="ARBA00022553"/>
    </source>
</evidence>
<organism evidence="4 5">
    <name type="scientific">Thalassomonas actiniarum</name>
    <dbReference type="NCBI Taxonomy" id="485447"/>
    <lineage>
        <taxon>Bacteria</taxon>
        <taxon>Pseudomonadati</taxon>
        <taxon>Pseudomonadota</taxon>
        <taxon>Gammaproteobacteria</taxon>
        <taxon>Alteromonadales</taxon>
        <taxon>Colwelliaceae</taxon>
        <taxon>Thalassomonas</taxon>
    </lineage>
</organism>
<dbReference type="GO" id="GO:0000160">
    <property type="term" value="P:phosphorelay signal transduction system"/>
    <property type="evidence" value="ECO:0007669"/>
    <property type="project" value="InterPro"/>
</dbReference>
<dbReference type="Gene3D" id="3.40.50.2300">
    <property type="match status" value="1"/>
</dbReference>
<dbReference type="RefSeq" id="WP_044832384.1">
    <property type="nucleotide sequence ID" value="NZ_CP059735.1"/>
</dbReference>
<accession>A0AAE9YTD3</accession>
<evidence type="ECO:0000256" key="2">
    <source>
        <dbReference type="PROSITE-ProRule" id="PRU00169"/>
    </source>
</evidence>
<keyword evidence="5" id="KW-1185">Reference proteome</keyword>
<protein>
    <submittedName>
        <fullName evidence="4">Response regulator</fullName>
    </submittedName>
</protein>
<keyword evidence="1 2" id="KW-0597">Phosphoprotein</keyword>
<evidence type="ECO:0000259" key="3">
    <source>
        <dbReference type="PROSITE" id="PS50110"/>
    </source>
</evidence>
<name>A0AAE9YTD3_9GAMM</name>
<proteinExistence type="predicted"/>
<dbReference type="SUPFAM" id="SSF52172">
    <property type="entry name" value="CheY-like"/>
    <property type="match status" value="1"/>
</dbReference>
<evidence type="ECO:0000313" key="4">
    <source>
        <dbReference type="EMBL" id="WDE00756.1"/>
    </source>
</evidence>
<feature type="domain" description="Response regulatory" evidence="3">
    <location>
        <begin position="3"/>
        <end position="114"/>
    </location>
</feature>
<dbReference type="InterPro" id="IPR011006">
    <property type="entry name" value="CheY-like_superfamily"/>
</dbReference>
<reference evidence="4 5" key="1">
    <citation type="journal article" date="2015" name="Genome Announc.">
        <title>Draft Genome Sequences of Marine Isolates of Thalassomonas viridans and Thalassomonas actiniarum.</title>
        <authorList>
            <person name="Olonade I."/>
            <person name="van Zyl L.J."/>
            <person name="Trindade M."/>
        </authorList>
    </citation>
    <scope>NUCLEOTIDE SEQUENCE [LARGE SCALE GENOMIC DNA]</scope>
    <source>
        <strain evidence="4 5">A5K-106</strain>
    </source>
</reference>
<feature type="modified residue" description="4-aspartylphosphate" evidence="2">
    <location>
        <position position="52"/>
    </location>
</feature>
<dbReference type="PANTHER" id="PTHR44591:SF3">
    <property type="entry name" value="RESPONSE REGULATORY DOMAIN-CONTAINING PROTEIN"/>
    <property type="match status" value="1"/>
</dbReference>
<dbReference type="AlphaFoldDB" id="A0AAE9YTD3"/>
<dbReference type="EMBL" id="CP059735">
    <property type="protein sequence ID" value="WDE00756.1"/>
    <property type="molecule type" value="Genomic_DNA"/>
</dbReference>